<name>A0A345Y5E3_9NEIS</name>
<sequence length="85" mass="8631">MMSSTTAKNAGGYGAKWFEQAGYPLDGLLQCQVLEPNAGIVNCSGTTRSGEPAVMSGDVNSPAGTGNPLVGSVGGREVFRVQPGQ</sequence>
<evidence type="ECO:0000313" key="3">
    <source>
        <dbReference type="Proteomes" id="UP000254537"/>
    </source>
</evidence>
<evidence type="ECO:0000313" key="2">
    <source>
        <dbReference type="EMBL" id="AXK39145.1"/>
    </source>
</evidence>
<gene>
    <name evidence="2" type="ORF">DWG20_06700</name>
</gene>
<reference evidence="2 3" key="1">
    <citation type="submission" date="2018-07" db="EMBL/GenBank/DDBJ databases">
        <title>Crenobacter cavernae sp. nov., isolated from a karst cave.</title>
        <authorList>
            <person name="Zhu H."/>
        </authorList>
    </citation>
    <scope>NUCLEOTIDE SEQUENCE [LARGE SCALE GENOMIC DNA]</scope>
    <source>
        <strain evidence="2 3">K1W11S-77</strain>
    </source>
</reference>
<organism evidence="2 3">
    <name type="scientific">Crenobacter cavernae</name>
    <dbReference type="NCBI Taxonomy" id="2290923"/>
    <lineage>
        <taxon>Bacteria</taxon>
        <taxon>Pseudomonadati</taxon>
        <taxon>Pseudomonadota</taxon>
        <taxon>Betaproteobacteria</taxon>
        <taxon>Neisseriales</taxon>
        <taxon>Neisseriaceae</taxon>
        <taxon>Crenobacter</taxon>
    </lineage>
</organism>
<protein>
    <submittedName>
        <fullName evidence="2">Uncharacterized protein</fullName>
    </submittedName>
</protein>
<dbReference type="KEGG" id="ccah:DWG20_06700"/>
<dbReference type="Proteomes" id="UP000254537">
    <property type="component" value="Chromosome"/>
</dbReference>
<evidence type="ECO:0000256" key="1">
    <source>
        <dbReference type="SAM" id="MobiDB-lite"/>
    </source>
</evidence>
<dbReference type="EMBL" id="CP031337">
    <property type="protein sequence ID" value="AXK39145.1"/>
    <property type="molecule type" value="Genomic_DNA"/>
</dbReference>
<proteinExistence type="predicted"/>
<dbReference type="AlphaFoldDB" id="A0A345Y5E3"/>
<feature type="region of interest" description="Disordered" evidence="1">
    <location>
        <begin position="52"/>
        <end position="74"/>
    </location>
</feature>
<accession>A0A345Y5E3</accession>